<dbReference type="Gene3D" id="3.30.160.60">
    <property type="entry name" value="Classic Zinc Finger"/>
    <property type="match status" value="3"/>
</dbReference>
<dbReference type="GO" id="GO:0000981">
    <property type="term" value="F:DNA-binding transcription factor activity, RNA polymerase II-specific"/>
    <property type="evidence" value="ECO:0007669"/>
    <property type="project" value="TreeGrafter"/>
</dbReference>
<proteinExistence type="predicted"/>
<evidence type="ECO:0000256" key="2">
    <source>
        <dbReference type="ARBA" id="ARBA00022723"/>
    </source>
</evidence>
<accession>A0A8J2W352</accession>
<dbReference type="OrthoDB" id="427030at2759"/>
<dbReference type="EMBL" id="CAKASE010000054">
    <property type="protein sequence ID" value="CAG9565779.1"/>
    <property type="molecule type" value="Genomic_DNA"/>
</dbReference>
<dbReference type="SUPFAM" id="SSF57667">
    <property type="entry name" value="beta-beta-alpha zinc fingers"/>
    <property type="match status" value="4"/>
</dbReference>
<keyword evidence="6" id="KW-0539">Nucleus</keyword>
<feature type="domain" description="C2H2-type" evidence="9">
    <location>
        <begin position="332"/>
        <end position="360"/>
    </location>
</feature>
<dbReference type="Proteomes" id="UP000789524">
    <property type="component" value="Unassembled WGS sequence"/>
</dbReference>
<feature type="region of interest" description="Disordered" evidence="8">
    <location>
        <begin position="162"/>
        <end position="184"/>
    </location>
</feature>
<feature type="domain" description="C2H2-type" evidence="9">
    <location>
        <begin position="305"/>
        <end position="328"/>
    </location>
</feature>
<dbReference type="FunFam" id="3.30.160.60:FF:000145">
    <property type="entry name" value="Zinc finger protein 574"/>
    <property type="match status" value="1"/>
</dbReference>
<dbReference type="InterPro" id="IPR036236">
    <property type="entry name" value="Znf_C2H2_sf"/>
</dbReference>
<sequence>MCKYCDKEFPEKSYGEHLETIHSVSFFRCHECDGFIDRSNFVVHMTLHAVQHAKHKDRKTKRIKQNLERGPARNVKCDDTGSDVTDKMTKNDHRVEGGGEEKKSDEEVHEEFCEPSNVEDFGPLPESVFEAIEDSREYQEEQHAYHSDTEAQDDLHTVEIKNSQRSPAAEQTHKQRTRSDNAEVHNVKSKIRKCPKCDKVYVASSSYFYHLKYSHNQNKEHECDVCGKKFGTKASLSSHTAIHGADWRYPCRECDKRFRTRASLYIHQQTHSEIKAHRCSRCGRCFRWRTHLLRHETRHLAHKSHVCETCGRGFSVRCDLLRHARTHAAGAYVCGVCGHTFAQLRYLRVHVVKKHSGSVVKDEIKP</sequence>
<feature type="domain" description="C2H2-type" evidence="9">
    <location>
        <begin position="277"/>
        <end position="304"/>
    </location>
</feature>
<comment type="caution">
    <text evidence="10">The sequence shown here is derived from an EMBL/GenBank/DDBJ whole genome shotgun (WGS) entry which is preliminary data.</text>
</comment>
<dbReference type="AlphaFoldDB" id="A0A8J2W352"/>
<keyword evidence="11" id="KW-1185">Reference proteome</keyword>
<dbReference type="PANTHER" id="PTHR24394">
    <property type="entry name" value="ZINC FINGER PROTEIN"/>
    <property type="match status" value="1"/>
</dbReference>
<evidence type="ECO:0000256" key="1">
    <source>
        <dbReference type="ARBA" id="ARBA00004123"/>
    </source>
</evidence>
<dbReference type="PANTHER" id="PTHR24394:SF44">
    <property type="entry name" value="ZINC FINGER PROTEIN 271-LIKE"/>
    <property type="match status" value="1"/>
</dbReference>
<evidence type="ECO:0000259" key="9">
    <source>
        <dbReference type="PROSITE" id="PS50157"/>
    </source>
</evidence>
<dbReference type="PROSITE" id="PS50157">
    <property type="entry name" value="ZINC_FINGER_C2H2_2"/>
    <property type="match status" value="6"/>
</dbReference>
<evidence type="ECO:0000256" key="4">
    <source>
        <dbReference type="ARBA" id="ARBA00022771"/>
    </source>
</evidence>
<evidence type="ECO:0000256" key="3">
    <source>
        <dbReference type="ARBA" id="ARBA00022737"/>
    </source>
</evidence>
<dbReference type="Pfam" id="PF00096">
    <property type="entry name" value="zf-C2H2"/>
    <property type="match status" value="4"/>
</dbReference>
<feature type="domain" description="C2H2-type" evidence="9">
    <location>
        <begin position="221"/>
        <end position="248"/>
    </location>
</feature>
<feature type="domain" description="C2H2-type" evidence="9">
    <location>
        <begin position="249"/>
        <end position="276"/>
    </location>
</feature>
<evidence type="ECO:0000313" key="11">
    <source>
        <dbReference type="Proteomes" id="UP000789524"/>
    </source>
</evidence>
<dbReference type="FunFam" id="3.30.160.60:FF:000446">
    <property type="entry name" value="Zinc finger protein"/>
    <property type="match status" value="2"/>
</dbReference>
<dbReference type="GO" id="GO:0008270">
    <property type="term" value="F:zinc ion binding"/>
    <property type="evidence" value="ECO:0007669"/>
    <property type="project" value="UniProtKB-KW"/>
</dbReference>
<comment type="subcellular location">
    <subcellularLocation>
        <location evidence="1">Nucleus</location>
    </subcellularLocation>
</comment>
<dbReference type="GO" id="GO:0005634">
    <property type="term" value="C:nucleus"/>
    <property type="evidence" value="ECO:0007669"/>
    <property type="project" value="UniProtKB-SubCell"/>
</dbReference>
<feature type="compositionally biased region" description="Basic and acidic residues" evidence="8">
    <location>
        <begin position="72"/>
        <end position="112"/>
    </location>
</feature>
<evidence type="ECO:0000256" key="6">
    <source>
        <dbReference type="ARBA" id="ARBA00023242"/>
    </source>
</evidence>
<protein>
    <submittedName>
        <fullName evidence="10">(African queen) hypothetical protein</fullName>
    </submittedName>
</protein>
<evidence type="ECO:0000313" key="10">
    <source>
        <dbReference type="EMBL" id="CAG9565779.1"/>
    </source>
</evidence>
<reference evidence="10" key="1">
    <citation type="submission" date="2021-09" db="EMBL/GenBank/DDBJ databases">
        <authorList>
            <person name="Martin H S."/>
        </authorList>
    </citation>
    <scope>NUCLEOTIDE SEQUENCE</scope>
</reference>
<feature type="domain" description="C2H2-type" evidence="9">
    <location>
        <begin position="192"/>
        <end position="220"/>
    </location>
</feature>
<keyword evidence="4 7" id="KW-0863">Zinc-finger</keyword>
<organism evidence="10 11">
    <name type="scientific">Danaus chrysippus</name>
    <name type="common">African queen</name>
    <dbReference type="NCBI Taxonomy" id="151541"/>
    <lineage>
        <taxon>Eukaryota</taxon>
        <taxon>Metazoa</taxon>
        <taxon>Ecdysozoa</taxon>
        <taxon>Arthropoda</taxon>
        <taxon>Hexapoda</taxon>
        <taxon>Insecta</taxon>
        <taxon>Pterygota</taxon>
        <taxon>Neoptera</taxon>
        <taxon>Endopterygota</taxon>
        <taxon>Lepidoptera</taxon>
        <taxon>Glossata</taxon>
        <taxon>Ditrysia</taxon>
        <taxon>Papilionoidea</taxon>
        <taxon>Nymphalidae</taxon>
        <taxon>Danainae</taxon>
        <taxon>Danaini</taxon>
        <taxon>Danaina</taxon>
        <taxon>Danaus</taxon>
        <taxon>Anosia</taxon>
    </lineage>
</organism>
<keyword evidence="3" id="KW-0677">Repeat</keyword>
<name>A0A8J2W352_9NEOP</name>
<dbReference type="SMART" id="SM00355">
    <property type="entry name" value="ZnF_C2H2"/>
    <property type="match status" value="8"/>
</dbReference>
<evidence type="ECO:0000256" key="7">
    <source>
        <dbReference type="PROSITE-ProRule" id="PRU00042"/>
    </source>
</evidence>
<keyword evidence="2" id="KW-0479">Metal-binding</keyword>
<feature type="region of interest" description="Disordered" evidence="8">
    <location>
        <begin position="72"/>
        <end position="124"/>
    </location>
</feature>
<dbReference type="InterPro" id="IPR013087">
    <property type="entry name" value="Znf_C2H2_type"/>
</dbReference>
<evidence type="ECO:0000256" key="5">
    <source>
        <dbReference type="ARBA" id="ARBA00022833"/>
    </source>
</evidence>
<dbReference type="PROSITE" id="PS00028">
    <property type="entry name" value="ZINC_FINGER_C2H2_1"/>
    <property type="match status" value="6"/>
</dbReference>
<gene>
    <name evidence="10" type="ORF">DCHRY22_LOCUS6552</name>
</gene>
<evidence type="ECO:0000256" key="8">
    <source>
        <dbReference type="SAM" id="MobiDB-lite"/>
    </source>
</evidence>
<feature type="compositionally biased region" description="Basic and acidic residues" evidence="8">
    <location>
        <begin position="171"/>
        <end position="184"/>
    </location>
</feature>
<keyword evidence="5" id="KW-0862">Zinc</keyword>